<evidence type="ECO:0000256" key="6">
    <source>
        <dbReference type="SAM" id="Phobius"/>
    </source>
</evidence>
<evidence type="ECO:0000256" key="3">
    <source>
        <dbReference type="ARBA" id="ARBA00022692"/>
    </source>
</evidence>
<sequence length="429" mass="44003">MTLLDRRAQLSREWTDPTLRVNHLMALNTAGAAGLGFVFWVVVARLLPVDAVGAATATIAAVITVANIGQLNLYQSAGVLLARTPQHRRRRALGLWGLAVLATGVVAAAAALLGAATGWASSLAIPLWFAPLCAVVWSAFAVKDALLLALGRDIAVPLVTLGYGLAKIGVLLLLAAQGATSAPTMVVATFLPALALLPVAALLLFLRPARTAPGVALAPESSPRPVGRRADARFVAADHAGSIALQACTTLLPFVVFLAGGAQAAAVFAAAWTIVVTLDTLAHNAGVPLAAEIARSPERAGDLAPRLVRRTMILVVGGAVAIALLAHPLLTLFGPVYADAGTPVLWVLAAASVIRALLILRLALLRAARRAALVLAGEALHAAVVLGLAALLVPMWGAMGMALAWLAAQIVTLAVVHLLTRRKGASHGA</sequence>
<dbReference type="PANTHER" id="PTHR30250:SF11">
    <property type="entry name" value="O-ANTIGEN TRANSPORTER-RELATED"/>
    <property type="match status" value="1"/>
</dbReference>
<evidence type="ECO:0000313" key="8">
    <source>
        <dbReference type="Proteomes" id="UP001324533"/>
    </source>
</evidence>
<evidence type="ECO:0000256" key="2">
    <source>
        <dbReference type="ARBA" id="ARBA00022475"/>
    </source>
</evidence>
<feature type="transmembrane region" description="Helical" evidence="6">
    <location>
        <begin position="344"/>
        <end position="364"/>
    </location>
</feature>
<keyword evidence="8" id="KW-1185">Reference proteome</keyword>
<name>A0ABZ0VA31_9MICO</name>
<evidence type="ECO:0008006" key="9">
    <source>
        <dbReference type="Google" id="ProtNLM"/>
    </source>
</evidence>
<keyword evidence="3 6" id="KW-0812">Transmembrane</keyword>
<evidence type="ECO:0000256" key="4">
    <source>
        <dbReference type="ARBA" id="ARBA00022989"/>
    </source>
</evidence>
<feature type="transmembrane region" description="Helical" evidence="6">
    <location>
        <begin position="182"/>
        <end position="206"/>
    </location>
</feature>
<dbReference type="EMBL" id="CP139779">
    <property type="protein sequence ID" value="WQB69738.1"/>
    <property type="molecule type" value="Genomic_DNA"/>
</dbReference>
<feature type="transmembrane region" description="Helical" evidence="6">
    <location>
        <begin position="402"/>
        <end position="420"/>
    </location>
</feature>
<organism evidence="7 8">
    <name type="scientific">Microbacterium invictum</name>
    <dbReference type="NCBI Taxonomy" id="515415"/>
    <lineage>
        <taxon>Bacteria</taxon>
        <taxon>Bacillati</taxon>
        <taxon>Actinomycetota</taxon>
        <taxon>Actinomycetes</taxon>
        <taxon>Micrococcales</taxon>
        <taxon>Microbacteriaceae</taxon>
        <taxon>Microbacterium</taxon>
    </lineage>
</organism>
<evidence type="ECO:0000256" key="5">
    <source>
        <dbReference type="ARBA" id="ARBA00023136"/>
    </source>
</evidence>
<feature type="transmembrane region" description="Helical" evidence="6">
    <location>
        <begin position="21"/>
        <end position="42"/>
    </location>
</feature>
<evidence type="ECO:0000256" key="1">
    <source>
        <dbReference type="ARBA" id="ARBA00004651"/>
    </source>
</evidence>
<dbReference type="RefSeq" id="WP_322409860.1">
    <property type="nucleotide sequence ID" value="NZ_CP139779.1"/>
</dbReference>
<protein>
    <recommendedName>
        <fullName evidence="9">Polysaccharide biosynthesis protein</fullName>
    </recommendedName>
</protein>
<feature type="transmembrane region" description="Helical" evidence="6">
    <location>
        <begin position="313"/>
        <end position="338"/>
    </location>
</feature>
<feature type="transmembrane region" description="Helical" evidence="6">
    <location>
        <begin position="95"/>
        <end position="117"/>
    </location>
</feature>
<feature type="transmembrane region" description="Helical" evidence="6">
    <location>
        <begin position="123"/>
        <end position="142"/>
    </location>
</feature>
<accession>A0ABZ0VA31</accession>
<reference evidence="7 8" key="1">
    <citation type="submission" date="2023-06" db="EMBL/GenBank/DDBJ databases">
        <title>Rock-solubilizing bacteria, Microbacterium invictum, promotes re-establishment of vegetation in rocky wasteland by accelerating rock bio-weathering and reshaping soil bacterial community.</title>
        <authorList>
            <person name="Liu C."/>
        </authorList>
    </citation>
    <scope>NUCLEOTIDE SEQUENCE [LARGE SCALE GENOMIC DNA]</scope>
    <source>
        <strain evidence="7 8">X-18</strain>
    </source>
</reference>
<keyword evidence="2" id="KW-1003">Cell membrane</keyword>
<keyword evidence="5 6" id="KW-0472">Membrane</keyword>
<proteinExistence type="predicted"/>
<evidence type="ECO:0000313" key="7">
    <source>
        <dbReference type="EMBL" id="WQB69738.1"/>
    </source>
</evidence>
<gene>
    <name evidence="7" type="ORF">T9R20_13695</name>
</gene>
<keyword evidence="4 6" id="KW-1133">Transmembrane helix</keyword>
<feature type="transmembrane region" description="Helical" evidence="6">
    <location>
        <begin position="154"/>
        <end position="176"/>
    </location>
</feature>
<dbReference type="InterPro" id="IPR050833">
    <property type="entry name" value="Poly_Biosynth_Transport"/>
</dbReference>
<feature type="transmembrane region" description="Helical" evidence="6">
    <location>
        <begin position="54"/>
        <end position="74"/>
    </location>
</feature>
<comment type="subcellular location">
    <subcellularLocation>
        <location evidence="1">Cell membrane</location>
        <topology evidence="1">Multi-pass membrane protein</topology>
    </subcellularLocation>
</comment>
<dbReference type="Proteomes" id="UP001324533">
    <property type="component" value="Chromosome"/>
</dbReference>
<dbReference type="PANTHER" id="PTHR30250">
    <property type="entry name" value="PST FAMILY PREDICTED COLANIC ACID TRANSPORTER"/>
    <property type="match status" value="1"/>
</dbReference>
<feature type="transmembrane region" description="Helical" evidence="6">
    <location>
        <begin position="371"/>
        <end position="396"/>
    </location>
</feature>